<dbReference type="AlphaFoldDB" id="A0A915IP18"/>
<protein>
    <submittedName>
        <fullName evidence="2">Uncharacterized protein</fullName>
    </submittedName>
</protein>
<organism evidence="1 2">
    <name type="scientific">Romanomermis culicivorax</name>
    <name type="common">Nematode worm</name>
    <dbReference type="NCBI Taxonomy" id="13658"/>
    <lineage>
        <taxon>Eukaryota</taxon>
        <taxon>Metazoa</taxon>
        <taxon>Ecdysozoa</taxon>
        <taxon>Nematoda</taxon>
        <taxon>Enoplea</taxon>
        <taxon>Dorylaimia</taxon>
        <taxon>Mermithida</taxon>
        <taxon>Mermithoidea</taxon>
        <taxon>Mermithidae</taxon>
        <taxon>Romanomermis</taxon>
    </lineage>
</organism>
<keyword evidence="1" id="KW-1185">Reference proteome</keyword>
<dbReference type="WBParaSite" id="nRc.2.0.1.t15620-RA">
    <property type="protein sequence ID" value="nRc.2.0.1.t15620-RA"/>
    <property type="gene ID" value="nRc.2.0.1.g15620"/>
</dbReference>
<accession>A0A915IP18</accession>
<dbReference type="Proteomes" id="UP000887565">
    <property type="component" value="Unplaced"/>
</dbReference>
<proteinExistence type="predicted"/>
<evidence type="ECO:0000313" key="2">
    <source>
        <dbReference type="WBParaSite" id="nRc.2.0.1.t15620-RA"/>
    </source>
</evidence>
<evidence type="ECO:0000313" key="1">
    <source>
        <dbReference type="Proteomes" id="UP000887565"/>
    </source>
</evidence>
<sequence length="60" mass="7002">MDTDRPKTPQIDEHQLAIDKLTYALNIIEMECEQEDDPIIREKLRKHASSIKLQLAQIIT</sequence>
<name>A0A915IP18_ROMCU</name>
<reference evidence="2" key="1">
    <citation type="submission" date="2022-11" db="UniProtKB">
        <authorList>
            <consortium name="WormBaseParasite"/>
        </authorList>
    </citation>
    <scope>IDENTIFICATION</scope>
</reference>